<evidence type="ECO:0000259" key="3">
    <source>
        <dbReference type="PROSITE" id="PS50893"/>
    </source>
</evidence>
<dbReference type="EMBL" id="CP000492">
    <property type="protein sequence ID" value="ABL65341.1"/>
    <property type="molecule type" value="Genomic_DNA"/>
</dbReference>
<dbReference type="eggNOG" id="COG1132">
    <property type="taxonomic scope" value="Bacteria"/>
</dbReference>
<dbReference type="HOGENOM" id="CLU_000604_1_22_10"/>
<evidence type="ECO:0000256" key="2">
    <source>
        <dbReference type="ARBA" id="ARBA00022840"/>
    </source>
</evidence>
<accession>A1BG14</accession>
<dbReference type="Proteomes" id="UP000008701">
    <property type="component" value="Chromosome"/>
</dbReference>
<organism evidence="4 5">
    <name type="scientific">Chlorobium phaeobacteroides (strain DSM 266 / SMG 266 / 2430)</name>
    <dbReference type="NCBI Taxonomy" id="290317"/>
    <lineage>
        <taxon>Bacteria</taxon>
        <taxon>Pseudomonadati</taxon>
        <taxon>Chlorobiota</taxon>
        <taxon>Chlorobiia</taxon>
        <taxon>Chlorobiales</taxon>
        <taxon>Chlorobiaceae</taxon>
        <taxon>Chlorobium/Pelodictyon group</taxon>
        <taxon>Chlorobium</taxon>
    </lineage>
</organism>
<keyword evidence="1" id="KW-0547">Nucleotide-binding</keyword>
<dbReference type="Pfam" id="PF00005">
    <property type="entry name" value="ABC_tran"/>
    <property type="match status" value="1"/>
</dbReference>
<dbReference type="SUPFAM" id="SSF52540">
    <property type="entry name" value="P-loop containing nucleoside triphosphate hydrolases"/>
    <property type="match status" value="1"/>
</dbReference>
<evidence type="ECO:0000313" key="5">
    <source>
        <dbReference type="Proteomes" id="UP000008701"/>
    </source>
</evidence>
<dbReference type="PROSITE" id="PS50893">
    <property type="entry name" value="ABC_TRANSPORTER_2"/>
    <property type="match status" value="1"/>
</dbReference>
<reference evidence="4 5" key="1">
    <citation type="submission" date="2006-12" db="EMBL/GenBank/DDBJ databases">
        <title>Complete sequence of Chlorobium phaeobacteroides DSM 266.</title>
        <authorList>
            <consortium name="US DOE Joint Genome Institute"/>
            <person name="Copeland A."/>
            <person name="Lucas S."/>
            <person name="Lapidus A."/>
            <person name="Barry K."/>
            <person name="Detter J.C."/>
            <person name="Glavina del Rio T."/>
            <person name="Hammon N."/>
            <person name="Israni S."/>
            <person name="Pitluck S."/>
            <person name="Goltsman E."/>
            <person name="Schmutz J."/>
            <person name="Larimer F."/>
            <person name="Land M."/>
            <person name="Hauser L."/>
            <person name="Mikhailova N."/>
            <person name="Li T."/>
            <person name="Overmann J."/>
            <person name="Bryant D.A."/>
            <person name="Richardson P."/>
        </authorList>
    </citation>
    <scope>NUCLEOTIDE SEQUENCE [LARGE SCALE GENOMIC DNA]</scope>
    <source>
        <strain evidence="4 5">DSM 266</strain>
    </source>
</reference>
<dbReference type="Gene3D" id="3.40.50.300">
    <property type="entry name" value="P-loop containing nucleotide triphosphate hydrolases"/>
    <property type="match status" value="1"/>
</dbReference>
<dbReference type="STRING" id="290317.Cpha266_1310"/>
<dbReference type="KEGG" id="cph:Cpha266_1310"/>
<dbReference type="InterPro" id="IPR003439">
    <property type="entry name" value="ABC_transporter-like_ATP-bd"/>
</dbReference>
<dbReference type="OrthoDB" id="9769100at2"/>
<keyword evidence="2" id="KW-0067">ATP-binding</keyword>
<keyword evidence="5" id="KW-1185">Reference proteome</keyword>
<evidence type="ECO:0000313" key="4">
    <source>
        <dbReference type="EMBL" id="ABL65341.1"/>
    </source>
</evidence>
<dbReference type="InterPro" id="IPR027417">
    <property type="entry name" value="P-loop_NTPase"/>
</dbReference>
<dbReference type="GO" id="GO:0005524">
    <property type="term" value="F:ATP binding"/>
    <property type="evidence" value="ECO:0007669"/>
    <property type="project" value="UniProtKB-KW"/>
</dbReference>
<sequence length="222" mass="24552">MIPLLEINDLSFTWPESSLSVFDQLHLKVEEGDFILVKGVSGSGKSTLLRLIVRLNEPQRGSILYRGISVTTIAPALLRRSLCYVAQIPRMADATIRENLLLPFTFAVNAEKSPPDTNKLQGMLEAFYLSGLSLDQSALKLSTGQQQRLAFMRAMLLEPDLLLLDEPTSALDAESAEMIFSLMQRLSLEGKTIIAVTHSDVAIESPRLLTGLLENKNLVLKK</sequence>
<dbReference type="PANTHER" id="PTHR43423">
    <property type="entry name" value="ABC TRANSPORTER I FAMILY MEMBER 17"/>
    <property type="match status" value="1"/>
</dbReference>
<dbReference type="RefSeq" id="WP_011745164.1">
    <property type="nucleotide sequence ID" value="NC_008639.1"/>
</dbReference>
<evidence type="ECO:0000256" key="1">
    <source>
        <dbReference type="ARBA" id="ARBA00022741"/>
    </source>
</evidence>
<dbReference type="PANTHER" id="PTHR43423:SF1">
    <property type="entry name" value="ABC TRANSPORTER I FAMILY MEMBER 17"/>
    <property type="match status" value="1"/>
</dbReference>
<name>A1BG14_CHLPD</name>
<dbReference type="InterPro" id="IPR003593">
    <property type="entry name" value="AAA+_ATPase"/>
</dbReference>
<proteinExistence type="predicted"/>
<feature type="domain" description="ABC transporter" evidence="3">
    <location>
        <begin position="5"/>
        <end position="222"/>
    </location>
</feature>
<gene>
    <name evidence="4" type="ordered locus">Cpha266_1310</name>
</gene>
<protein>
    <submittedName>
        <fullName evidence="4">ABC transporter related protein</fullName>
    </submittedName>
</protein>
<dbReference type="GO" id="GO:0016887">
    <property type="term" value="F:ATP hydrolysis activity"/>
    <property type="evidence" value="ECO:0007669"/>
    <property type="project" value="InterPro"/>
</dbReference>
<dbReference type="AlphaFoldDB" id="A1BG14"/>
<dbReference type="SMART" id="SM00382">
    <property type="entry name" value="AAA"/>
    <property type="match status" value="1"/>
</dbReference>